<keyword evidence="4 8" id="KW-0812">Transmembrane</keyword>
<dbReference type="InterPro" id="IPR051328">
    <property type="entry name" value="T7SS_ABC-Transporter"/>
</dbReference>
<evidence type="ECO:0000313" key="10">
    <source>
        <dbReference type="EMBL" id="MCS0601433.1"/>
    </source>
</evidence>
<keyword evidence="11" id="KW-1185">Reference proteome</keyword>
<proteinExistence type="inferred from homology"/>
<comment type="subcellular location">
    <subcellularLocation>
        <location evidence="1">Cell membrane</location>
        <topology evidence="1">Multi-pass membrane protein</topology>
    </subcellularLocation>
</comment>
<sequence length="454" mass="47117">MSSALHVLRSRKVWLIPGALLAVALGLITVLFTGSVADPGADMRDAPIGIVSLDAGAKAGGGTLNLGARVVTGITAQPQHPRKVEWKTYSSLAEVKRQIGRNKLWTAIVLPKDYSARMLSLTGPHPVKPAVTVLTNRGGGAMSTSIGTATARKAATAASAHAAGALVEQARKAGHAVSPANRVLLGDPVVVREQPGAPLGERTGNGMTAFFYALLLTVGGFLSTNLIHAMTDANLGFAATEFGPKRMTALPQPISRLQTLLAKYAVMVGIATVLSSVILAVATFAVHLDLPHSALLWLFGVLSVSAVGIGALTVIAALGSPGIVAALLIFVAAAVPTSGGAIPLQVMPPFWRALASFEPLRAIADGVRAIIYYDAQSDAGLGRALVTLCVGVAVSLLAGLTITSFYDRKGLHRMHPHHLERLRAFLHREQHGAPGHDAEGRHRGSADGDPLPAP</sequence>
<comment type="similarity">
    <text evidence="2">Belongs to the ABC-2 integral membrane protein family.</text>
</comment>
<dbReference type="PANTHER" id="PTHR43077">
    <property type="entry name" value="TRANSPORT PERMEASE YVFS-RELATED"/>
    <property type="match status" value="1"/>
</dbReference>
<evidence type="ECO:0000259" key="9">
    <source>
        <dbReference type="Pfam" id="PF12051"/>
    </source>
</evidence>
<evidence type="ECO:0000256" key="1">
    <source>
        <dbReference type="ARBA" id="ARBA00004651"/>
    </source>
</evidence>
<feature type="domain" description="DUF3533" evidence="9">
    <location>
        <begin position="20"/>
        <end position="394"/>
    </location>
</feature>
<gene>
    <name evidence="10" type="ORF">NX794_09355</name>
</gene>
<organism evidence="10 11">
    <name type="scientific">Streptomyces pyxinicus</name>
    <dbReference type="NCBI Taxonomy" id="2970331"/>
    <lineage>
        <taxon>Bacteria</taxon>
        <taxon>Bacillati</taxon>
        <taxon>Actinomycetota</taxon>
        <taxon>Actinomycetes</taxon>
        <taxon>Kitasatosporales</taxon>
        <taxon>Streptomycetaceae</taxon>
        <taxon>Streptomyces</taxon>
    </lineage>
</organism>
<evidence type="ECO:0000313" key="11">
    <source>
        <dbReference type="Proteomes" id="UP001205612"/>
    </source>
</evidence>
<protein>
    <submittedName>
        <fullName evidence="10">SNG1 family protein</fullName>
    </submittedName>
</protein>
<dbReference type="PANTHER" id="PTHR43077:SF8">
    <property type="entry name" value="DOXORUBICIN RESISTANCE ABC TRANSPORTER PERMEASE PROTEIN DRRB"/>
    <property type="match status" value="1"/>
</dbReference>
<feature type="transmembrane region" description="Helical" evidence="8">
    <location>
        <begin position="209"/>
        <end position="227"/>
    </location>
</feature>
<evidence type="ECO:0000256" key="8">
    <source>
        <dbReference type="SAM" id="Phobius"/>
    </source>
</evidence>
<evidence type="ECO:0000256" key="3">
    <source>
        <dbReference type="ARBA" id="ARBA00022475"/>
    </source>
</evidence>
<dbReference type="RefSeq" id="WP_258777814.1">
    <property type="nucleotide sequence ID" value="NZ_JANUGP010000005.1"/>
</dbReference>
<dbReference type="Pfam" id="PF12051">
    <property type="entry name" value="DUF3533"/>
    <property type="match status" value="1"/>
</dbReference>
<feature type="transmembrane region" description="Helical" evidence="8">
    <location>
        <begin position="323"/>
        <end position="344"/>
    </location>
</feature>
<keyword evidence="3" id="KW-1003">Cell membrane</keyword>
<name>A0ABT2AYU2_9ACTN</name>
<comment type="caution">
    <text evidence="10">The sequence shown here is derived from an EMBL/GenBank/DDBJ whole genome shotgun (WGS) entry which is preliminary data.</text>
</comment>
<keyword evidence="5 8" id="KW-1133">Transmembrane helix</keyword>
<feature type="transmembrane region" description="Helical" evidence="8">
    <location>
        <begin position="384"/>
        <end position="406"/>
    </location>
</feature>
<dbReference type="EMBL" id="JANUGP010000005">
    <property type="protein sequence ID" value="MCS0601433.1"/>
    <property type="molecule type" value="Genomic_DNA"/>
</dbReference>
<dbReference type="InterPro" id="IPR022703">
    <property type="entry name" value="DUF3533"/>
</dbReference>
<keyword evidence="6 8" id="KW-0472">Membrane</keyword>
<accession>A0ABT2AYU2</accession>
<dbReference type="Proteomes" id="UP001205612">
    <property type="component" value="Unassembled WGS sequence"/>
</dbReference>
<evidence type="ECO:0000256" key="5">
    <source>
        <dbReference type="ARBA" id="ARBA00022989"/>
    </source>
</evidence>
<evidence type="ECO:0000256" key="4">
    <source>
        <dbReference type="ARBA" id="ARBA00022692"/>
    </source>
</evidence>
<feature type="transmembrane region" description="Helical" evidence="8">
    <location>
        <begin position="294"/>
        <end position="316"/>
    </location>
</feature>
<feature type="compositionally biased region" description="Basic and acidic residues" evidence="7">
    <location>
        <begin position="432"/>
        <end position="446"/>
    </location>
</feature>
<evidence type="ECO:0000256" key="6">
    <source>
        <dbReference type="ARBA" id="ARBA00023136"/>
    </source>
</evidence>
<dbReference type="Gene3D" id="3.40.1710.10">
    <property type="entry name" value="abc type-2 transporter like domain"/>
    <property type="match status" value="1"/>
</dbReference>
<feature type="transmembrane region" description="Helical" evidence="8">
    <location>
        <begin position="264"/>
        <end position="288"/>
    </location>
</feature>
<evidence type="ECO:0000256" key="2">
    <source>
        <dbReference type="ARBA" id="ARBA00007783"/>
    </source>
</evidence>
<evidence type="ECO:0000256" key="7">
    <source>
        <dbReference type="SAM" id="MobiDB-lite"/>
    </source>
</evidence>
<feature type="region of interest" description="Disordered" evidence="7">
    <location>
        <begin position="432"/>
        <end position="454"/>
    </location>
</feature>
<reference evidence="10 11" key="1">
    <citation type="submission" date="2022-08" db="EMBL/GenBank/DDBJ databases">
        <authorList>
            <person name="Somphong A."/>
            <person name="Phongsopitanun W."/>
        </authorList>
    </citation>
    <scope>NUCLEOTIDE SEQUENCE [LARGE SCALE GENOMIC DNA]</scope>
    <source>
        <strain evidence="10 11">LP11</strain>
    </source>
</reference>